<accession>Q9R579</accession>
<evidence type="ECO:0000256" key="4">
    <source>
        <dbReference type="ARBA" id="ARBA00022656"/>
    </source>
</evidence>
<evidence type="ECO:0000256" key="2">
    <source>
        <dbReference type="ARBA" id="ARBA00007697"/>
    </source>
</evidence>
<evidence type="ECO:0000256" key="5">
    <source>
        <dbReference type="ARBA" id="ARBA00022861"/>
    </source>
</evidence>
<evidence type="ECO:0000256" key="1">
    <source>
        <dbReference type="ARBA" id="ARBA00004613"/>
    </source>
</evidence>
<comment type="subcellular location">
    <subcellularLocation>
        <location evidence="1">Secreted</location>
    </subcellularLocation>
</comment>
<dbReference type="GO" id="GO:0005615">
    <property type="term" value="C:extracellular space"/>
    <property type="evidence" value="ECO:0007669"/>
    <property type="project" value="InterPro"/>
</dbReference>
<dbReference type="AlphaFoldDB" id="Q9R579"/>
<comment type="similarity">
    <text evidence="2">Belongs to the heat-stable enterotoxin family.</text>
</comment>
<dbReference type="InterPro" id="IPR019806">
    <property type="entry name" value="Heat-stable_enterotox_CS"/>
</dbReference>
<dbReference type="Pfam" id="PF02048">
    <property type="entry name" value="Enterotoxin_ST"/>
    <property type="match status" value="1"/>
</dbReference>
<keyword evidence="4" id="KW-0800">Toxin</keyword>
<dbReference type="PROSITE" id="PS00273">
    <property type="entry name" value="ENTEROTOXIN_H_STABLE"/>
    <property type="match status" value="1"/>
</dbReference>
<name>Q9R579_VIBCL</name>
<keyword evidence="5" id="KW-0260">Enterotoxin</keyword>
<evidence type="ECO:0000256" key="7">
    <source>
        <dbReference type="ARBA" id="ARBA00023157"/>
    </source>
</evidence>
<proteinExistence type="inferred from homology"/>
<sequence>NLIDCCEICCNPACFGCLN</sequence>
<dbReference type="GO" id="GO:0090729">
    <property type="term" value="F:toxin activity"/>
    <property type="evidence" value="ECO:0007669"/>
    <property type="project" value="UniProtKB-KW"/>
</dbReference>
<keyword evidence="3" id="KW-0964">Secreted</keyword>
<dbReference type="InterPro" id="IPR001489">
    <property type="entry name" value="Heat-stable_enterotox_STa"/>
</dbReference>
<keyword evidence="7" id="KW-1015">Disulfide bond</keyword>
<protein>
    <submittedName>
        <fullName>01-ST-3=HEAT-stable enterotoxin</fullName>
    </submittedName>
</protein>
<reference key="1">
    <citation type="journal article" date="1993" name="FEBS Lett.">
        <title>Purification and sequence determination of heat-stable enterotoxin elaborated by a cholera toxin-producing strain of Vibrio cholerae O1.</title>
        <authorList>
            <person name="Yoshino K."/>
            <person name="Miyachi M."/>
            <person name="Takao T."/>
            <person name="Bag P.K."/>
            <person name="Huang X."/>
            <person name="Nair G.B."/>
            <person name="Takeda T."/>
            <person name="Shimonishi Y."/>
        </authorList>
    </citation>
    <scope>PROTEIN SEQUENCE</scope>
</reference>
<organism>
    <name type="scientific">Vibrio cholerae</name>
    <dbReference type="NCBI Taxonomy" id="666"/>
    <lineage>
        <taxon>Bacteria</taxon>
        <taxon>Pseudomonadati</taxon>
        <taxon>Pseudomonadota</taxon>
        <taxon>Gammaproteobacteria</taxon>
        <taxon>Vibrionales</taxon>
        <taxon>Vibrionaceae</taxon>
        <taxon>Vibrio</taxon>
    </lineage>
</organism>
<evidence type="ECO:0000256" key="6">
    <source>
        <dbReference type="ARBA" id="ARBA00023026"/>
    </source>
</evidence>
<evidence type="ECO:0000256" key="3">
    <source>
        <dbReference type="ARBA" id="ARBA00022525"/>
    </source>
</evidence>
<keyword evidence="6" id="KW-0843">Virulence</keyword>